<organism evidence="2 3">
    <name type="scientific">Paracoccidioides brasiliensis</name>
    <dbReference type="NCBI Taxonomy" id="121759"/>
    <lineage>
        <taxon>Eukaryota</taxon>
        <taxon>Fungi</taxon>
        <taxon>Dikarya</taxon>
        <taxon>Ascomycota</taxon>
        <taxon>Pezizomycotina</taxon>
        <taxon>Eurotiomycetes</taxon>
        <taxon>Eurotiomycetidae</taxon>
        <taxon>Onygenales</taxon>
        <taxon>Ajellomycetaceae</taxon>
        <taxon>Paracoccidioides</taxon>
    </lineage>
</organism>
<comment type="caution">
    <text evidence="2">The sequence shown here is derived from an EMBL/GenBank/DDBJ whole genome shotgun (WGS) entry which is preliminary data.</text>
</comment>
<dbReference type="AlphaFoldDB" id="A0A1D2JP09"/>
<feature type="region of interest" description="Disordered" evidence="1">
    <location>
        <begin position="1"/>
        <end position="22"/>
    </location>
</feature>
<dbReference type="VEuPathDB" id="FungiDB:PADG_11808"/>
<evidence type="ECO:0000256" key="1">
    <source>
        <dbReference type="SAM" id="MobiDB-lite"/>
    </source>
</evidence>
<reference evidence="2 3" key="1">
    <citation type="submission" date="2016-06" db="EMBL/GenBank/DDBJ databases">
        <authorList>
            <person name="Kjaerup R.B."/>
            <person name="Dalgaard T.S."/>
            <person name="Juul-Madsen H.R."/>
        </authorList>
    </citation>
    <scope>NUCLEOTIDE SEQUENCE [LARGE SCALE GENOMIC DNA]</scope>
    <source>
        <strain evidence="2 3">Pb300</strain>
    </source>
</reference>
<evidence type="ECO:0000313" key="3">
    <source>
        <dbReference type="Proteomes" id="UP000242814"/>
    </source>
</evidence>
<evidence type="ECO:0000313" key="2">
    <source>
        <dbReference type="EMBL" id="ODH44946.1"/>
    </source>
</evidence>
<name>A0A1D2JP09_PARBR</name>
<accession>A0A1D2JP09</accession>
<protein>
    <submittedName>
        <fullName evidence="2">Uncharacterized protein</fullName>
    </submittedName>
</protein>
<dbReference type="EMBL" id="LZYO01000011">
    <property type="protein sequence ID" value="ODH44946.1"/>
    <property type="molecule type" value="Genomic_DNA"/>
</dbReference>
<dbReference type="Proteomes" id="UP000242814">
    <property type="component" value="Unassembled WGS sequence"/>
</dbReference>
<sequence>MADQPSASDKKNTRAPRVMWKLSRPVTDTVSPSFPRKDSQDHTRAASYKTISLVSSVMVNVNHENDPSIGILKVIISALRMSERPNLHDKLTPSAISIKLGESIAAHHHSYHFITKAF</sequence>
<gene>
    <name evidence="2" type="ORF">ACO22_00569</name>
</gene>
<proteinExistence type="predicted"/>